<evidence type="ECO:0000313" key="2">
    <source>
        <dbReference type="Proteomes" id="UP000001055"/>
    </source>
</evidence>
<dbReference type="InParanoid" id="Q0UXE0"/>
<sequence length="29" mass="3406">MPCMLWHHARYLHPTVSQVPAFVFVIIVL</sequence>
<dbReference type="Proteomes" id="UP000001055">
    <property type="component" value="Unassembled WGS sequence"/>
</dbReference>
<gene>
    <name evidence="1" type="ORF">SNOG_03574</name>
</gene>
<dbReference type="KEGG" id="pno:SNOG_03574"/>
<dbReference type="GeneID" id="5970994"/>
<proteinExistence type="predicted"/>
<dbReference type="EMBL" id="CH445329">
    <property type="protein sequence ID" value="EAT88779.1"/>
    <property type="molecule type" value="Genomic_DNA"/>
</dbReference>
<name>Q0UXE0_PHANO</name>
<dbReference type="AlphaFoldDB" id="Q0UXE0"/>
<protein>
    <submittedName>
        <fullName evidence="1">Uncharacterized protein</fullName>
    </submittedName>
</protein>
<organism evidence="1 2">
    <name type="scientific">Phaeosphaeria nodorum (strain SN15 / ATCC MYA-4574 / FGSC 10173)</name>
    <name type="common">Glume blotch fungus</name>
    <name type="synonym">Parastagonospora nodorum</name>
    <dbReference type="NCBI Taxonomy" id="321614"/>
    <lineage>
        <taxon>Eukaryota</taxon>
        <taxon>Fungi</taxon>
        <taxon>Dikarya</taxon>
        <taxon>Ascomycota</taxon>
        <taxon>Pezizomycotina</taxon>
        <taxon>Dothideomycetes</taxon>
        <taxon>Pleosporomycetidae</taxon>
        <taxon>Pleosporales</taxon>
        <taxon>Pleosporineae</taxon>
        <taxon>Phaeosphaeriaceae</taxon>
        <taxon>Parastagonospora</taxon>
    </lineage>
</organism>
<dbReference type="RefSeq" id="XP_001794131.1">
    <property type="nucleotide sequence ID" value="XM_001794079.1"/>
</dbReference>
<reference evidence="2" key="1">
    <citation type="journal article" date="2007" name="Plant Cell">
        <title>Dothideomycete-plant interactions illuminated by genome sequencing and EST analysis of the wheat pathogen Stagonospora nodorum.</title>
        <authorList>
            <person name="Hane J.K."/>
            <person name="Lowe R.G."/>
            <person name="Solomon P.S."/>
            <person name="Tan K.C."/>
            <person name="Schoch C.L."/>
            <person name="Spatafora J.W."/>
            <person name="Crous P.W."/>
            <person name="Kodira C."/>
            <person name="Birren B.W."/>
            <person name="Galagan J.E."/>
            <person name="Torriani S.F."/>
            <person name="McDonald B.A."/>
            <person name="Oliver R.P."/>
        </authorList>
    </citation>
    <scope>NUCLEOTIDE SEQUENCE [LARGE SCALE GENOMIC DNA]</scope>
    <source>
        <strain evidence="2">SN15 / ATCC MYA-4574 / FGSC 10173</strain>
    </source>
</reference>
<accession>Q0UXE0</accession>
<evidence type="ECO:0000313" key="1">
    <source>
        <dbReference type="EMBL" id="EAT88779.1"/>
    </source>
</evidence>
<dbReference type="HOGENOM" id="CLU_3410735_0_0_1"/>